<reference evidence="3 4" key="1">
    <citation type="submission" date="2016-02" db="EMBL/GenBank/DDBJ databases">
        <authorList>
            <person name="Wen L."/>
            <person name="He K."/>
            <person name="Yang H."/>
        </authorList>
    </citation>
    <scope>NUCLEOTIDE SEQUENCE [LARGE SCALE GENOMIC DNA]</scope>
    <source>
        <strain evidence="3 4">CD11_3</strain>
    </source>
</reference>
<accession>A0A177KCQ0</accession>
<evidence type="ECO:0000256" key="2">
    <source>
        <dbReference type="SAM" id="SignalP"/>
    </source>
</evidence>
<keyword evidence="2" id="KW-0732">Signal</keyword>
<evidence type="ECO:0000313" key="4">
    <source>
        <dbReference type="Proteomes" id="UP000076998"/>
    </source>
</evidence>
<evidence type="ECO:0000313" key="3">
    <source>
        <dbReference type="EMBL" id="OAH51163.1"/>
    </source>
</evidence>
<sequence>MRARSGAATMLLVTCLIGLTACSAGAGPSYADVRAQAEDAVAEIVAALPDGAEFVPDGGASAQSCESEVSPGGPSTGEFATIHGAVTLPEGTDAAATVTELPATLGEGWALEPAGVELDIATVRLSRAETNVSVDVTESTVDGRPGLDLLAVSECGRAG</sequence>
<dbReference type="RefSeq" id="WP_064001669.1">
    <property type="nucleotide sequence ID" value="NZ_LSTV01000001.1"/>
</dbReference>
<organism evidence="3 4">
    <name type="scientific">Microbacterium oleivorans</name>
    <dbReference type="NCBI Taxonomy" id="273677"/>
    <lineage>
        <taxon>Bacteria</taxon>
        <taxon>Bacillati</taxon>
        <taxon>Actinomycetota</taxon>
        <taxon>Actinomycetes</taxon>
        <taxon>Micrococcales</taxon>
        <taxon>Microbacteriaceae</taxon>
        <taxon>Microbacterium</taxon>
    </lineage>
</organism>
<protein>
    <submittedName>
        <fullName evidence="3">Uncharacterized protein</fullName>
    </submittedName>
</protein>
<feature type="chain" id="PRO_5008065985" evidence="2">
    <location>
        <begin position="27"/>
        <end position="159"/>
    </location>
</feature>
<proteinExistence type="predicted"/>
<dbReference type="EMBL" id="LSTV01000001">
    <property type="protein sequence ID" value="OAH51163.1"/>
    <property type="molecule type" value="Genomic_DNA"/>
</dbReference>
<dbReference type="OrthoDB" id="5082573at2"/>
<dbReference type="Proteomes" id="UP000076998">
    <property type="component" value="Unassembled WGS sequence"/>
</dbReference>
<comment type="caution">
    <text evidence="3">The sequence shown here is derived from an EMBL/GenBank/DDBJ whole genome shotgun (WGS) entry which is preliminary data.</text>
</comment>
<gene>
    <name evidence="3" type="ORF">AYL44_02485</name>
</gene>
<dbReference type="PROSITE" id="PS51257">
    <property type="entry name" value="PROKAR_LIPOPROTEIN"/>
    <property type="match status" value="1"/>
</dbReference>
<feature type="signal peptide" evidence="2">
    <location>
        <begin position="1"/>
        <end position="26"/>
    </location>
</feature>
<evidence type="ECO:0000256" key="1">
    <source>
        <dbReference type="SAM" id="MobiDB-lite"/>
    </source>
</evidence>
<dbReference type="AlphaFoldDB" id="A0A177KCQ0"/>
<feature type="region of interest" description="Disordered" evidence="1">
    <location>
        <begin position="57"/>
        <end position="76"/>
    </location>
</feature>
<name>A0A177KCQ0_9MICO</name>